<name>A0A0U2LGF3_9MAXI</name>
<protein>
    <submittedName>
        <fullName evidence="1">Uncharacterized protein</fullName>
    </submittedName>
</protein>
<reference evidence="1" key="1">
    <citation type="journal article" date="2015" name="Sci. Rep.">
        <title>Spliced leader RNA trans-splicing discovered in copepods.</title>
        <authorList>
            <person name="Yang F."/>
            <person name="Xu D."/>
            <person name="Zhuang Y."/>
            <person name="Yi X."/>
            <person name="Huang Y."/>
            <person name="Chen H."/>
            <person name="Lin S."/>
            <person name="Campbell D.A."/>
            <person name="Sturm N.R."/>
            <person name="Liu G."/>
            <person name="Zhang H."/>
        </authorList>
    </citation>
    <scope>NUCLEOTIDE SEQUENCE</scope>
</reference>
<organism evidence="1">
    <name type="scientific">Centropages dorsispinatus</name>
    <dbReference type="NCBI Taxonomy" id="1239308"/>
    <lineage>
        <taxon>Eukaryota</taxon>
        <taxon>Metazoa</taxon>
        <taxon>Ecdysozoa</taxon>
        <taxon>Arthropoda</taxon>
        <taxon>Crustacea</taxon>
        <taxon>Multicrustacea</taxon>
        <taxon>Hexanauplia</taxon>
        <taxon>Copepoda</taxon>
        <taxon>Calanoida</taxon>
        <taxon>Centropagidae</taxon>
        <taxon>Centropages</taxon>
    </lineage>
</organism>
<accession>A0A0U2LGF3</accession>
<dbReference type="EMBL" id="KT755182">
    <property type="protein sequence ID" value="ALS05016.1"/>
    <property type="molecule type" value="mRNA"/>
</dbReference>
<proteinExistence type="evidence at transcript level"/>
<sequence length="59" mass="6405">MTMEGDQDCMSASFRACFQTPECSVMWLPPATGREGGTTTSSSTVTEVRQSLSTYIIGY</sequence>
<evidence type="ECO:0000313" key="1">
    <source>
        <dbReference type="EMBL" id="ALS05016.1"/>
    </source>
</evidence>
<dbReference type="AlphaFoldDB" id="A0A0U2LGF3"/>